<protein>
    <submittedName>
        <fullName evidence="2 3">Uncharacterized protein</fullName>
    </submittedName>
</protein>
<reference evidence="3" key="3">
    <citation type="submission" date="2018-08" db="UniProtKB">
        <authorList>
            <consortium name="EnsemblPlants"/>
        </authorList>
    </citation>
    <scope>IDENTIFICATION</scope>
    <source>
        <strain evidence="3">cv. Bd21</strain>
    </source>
</reference>
<proteinExistence type="predicted"/>
<sequence>MPASSLPPSSTLRQAQPNCDRTSLLPSCASLGYHTPPRFRRRLPPVPAPCLSPPRTLAPAFEGPCSPEELGFGPAATLPPRDPTEAHRISAVGPPFGPEKGPRLPSTPQDLTEVPEILAVASPSGPDMGPAAALPSQDLMGGPPDPCRRPPPLKIRREAHRIPGAALLPSRSDGRPTGSLPLRLPPA</sequence>
<evidence type="ECO:0000313" key="4">
    <source>
        <dbReference type="Proteomes" id="UP000008810"/>
    </source>
</evidence>
<dbReference type="EnsemblPlants" id="PNT65802">
    <property type="protein sequence ID" value="PNT65802"/>
    <property type="gene ID" value="BRADI_3g02875v3"/>
</dbReference>
<name>A0A2K2CUU3_BRADI</name>
<dbReference type="EMBL" id="CM000882">
    <property type="protein sequence ID" value="PNT65802.1"/>
    <property type="molecule type" value="Genomic_DNA"/>
</dbReference>
<dbReference type="Proteomes" id="UP000008810">
    <property type="component" value="Chromosome 3"/>
</dbReference>
<feature type="region of interest" description="Disordered" evidence="1">
    <location>
        <begin position="1"/>
        <end position="187"/>
    </location>
</feature>
<evidence type="ECO:0000313" key="3">
    <source>
        <dbReference type="EnsemblPlants" id="PNT65802"/>
    </source>
</evidence>
<gene>
    <name evidence="2" type="ORF">BRADI_3g02875v3</name>
</gene>
<organism evidence="2">
    <name type="scientific">Brachypodium distachyon</name>
    <name type="common">Purple false brome</name>
    <name type="synonym">Trachynia distachya</name>
    <dbReference type="NCBI Taxonomy" id="15368"/>
    <lineage>
        <taxon>Eukaryota</taxon>
        <taxon>Viridiplantae</taxon>
        <taxon>Streptophyta</taxon>
        <taxon>Embryophyta</taxon>
        <taxon>Tracheophyta</taxon>
        <taxon>Spermatophyta</taxon>
        <taxon>Magnoliopsida</taxon>
        <taxon>Liliopsida</taxon>
        <taxon>Poales</taxon>
        <taxon>Poaceae</taxon>
        <taxon>BOP clade</taxon>
        <taxon>Pooideae</taxon>
        <taxon>Stipodae</taxon>
        <taxon>Brachypodieae</taxon>
        <taxon>Brachypodium</taxon>
    </lineage>
</organism>
<feature type="compositionally biased region" description="Polar residues" evidence="1">
    <location>
        <begin position="1"/>
        <end position="25"/>
    </location>
</feature>
<evidence type="ECO:0000313" key="2">
    <source>
        <dbReference type="EMBL" id="PNT65802.1"/>
    </source>
</evidence>
<evidence type="ECO:0000256" key="1">
    <source>
        <dbReference type="SAM" id="MobiDB-lite"/>
    </source>
</evidence>
<accession>A0A2K2CUU3</accession>
<reference evidence="2" key="2">
    <citation type="submission" date="2017-06" db="EMBL/GenBank/DDBJ databases">
        <title>WGS assembly of Brachypodium distachyon.</title>
        <authorList>
            <consortium name="The International Brachypodium Initiative"/>
            <person name="Lucas S."/>
            <person name="Harmon-Smith M."/>
            <person name="Lail K."/>
            <person name="Tice H."/>
            <person name="Grimwood J."/>
            <person name="Bruce D."/>
            <person name="Barry K."/>
            <person name="Shu S."/>
            <person name="Lindquist E."/>
            <person name="Wang M."/>
            <person name="Pitluck S."/>
            <person name="Vogel J.P."/>
            <person name="Garvin D.F."/>
            <person name="Mockler T.C."/>
            <person name="Schmutz J."/>
            <person name="Rokhsar D."/>
            <person name="Bevan M.W."/>
        </authorList>
    </citation>
    <scope>NUCLEOTIDE SEQUENCE</scope>
    <source>
        <strain evidence="2">Bd21</strain>
    </source>
</reference>
<dbReference type="Gramene" id="PNT65802">
    <property type="protein sequence ID" value="PNT65802"/>
    <property type="gene ID" value="BRADI_3g02875v3"/>
</dbReference>
<dbReference type="AlphaFoldDB" id="A0A2K2CUU3"/>
<keyword evidence="4" id="KW-1185">Reference proteome</keyword>
<reference evidence="2 3" key="1">
    <citation type="journal article" date="2010" name="Nature">
        <title>Genome sequencing and analysis of the model grass Brachypodium distachyon.</title>
        <authorList>
            <consortium name="International Brachypodium Initiative"/>
        </authorList>
    </citation>
    <scope>NUCLEOTIDE SEQUENCE [LARGE SCALE GENOMIC DNA]</scope>
    <source>
        <strain evidence="2 3">Bd21</strain>
    </source>
</reference>
<feature type="compositionally biased region" description="Pro residues" evidence="1">
    <location>
        <begin position="143"/>
        <end position="153"/>
    </location>
</feature>
<dbReference type="InParanoid" id="A0A2K2CUU3"/>